<gene>
    <name evidence="3" type="ORF">CF165_13860</name>
</gene>
<sequence>MSRRKYGIVLAILLGVAGVTTTAAAAGPAGPVDLVGPIPATATSHPFNTSTVDLAGHGYVEQEFFVRGRANVYDYDAAGRVVVTRSGASYENRIIVRRPADRRDFNGTVVVELMNMTNRWDLDRMWLTSHDQYLRDGTAYVGVTSAPTTVDALRAFDPQRYAALSWADPTPPGQRCTGTALNSTATTEGGLIWDIFTQVGAALKARGRANPISGFDVRKVYATGYSQSGAYLIRYLNAIHPRAQVYDGFLIGAAAGGPRPLGKCSAPVPVADPRNIVRPTAQPVIRVQTETDFYSDGGFSRRPDADSRDDRYRLYEVPGSAHAYSYTASFAPSPEDLAKAGFTYNYYNCTDPGLSTDFPVHYLFNAAQAQLDRWARRGTPPPRADRIQVDVTGRTVTDRFGNALGGVRTPWLDVPVATYYPTSSPATTCGLQGHRLPFDPARLKLVYPDHGAYARPFIAETERLVDQGWLTRPDADAVINAAANSSVPG</sequence>
<evidence type="ECO:0000313" key="3">
    <source>
        <dbReference type="EMBL" id="OXM68230.1"/>
    </source>
</evidence>
<dbReference type="RefSeq" id="WP_093947916.1">
    <property type="nucleotide sequence ID" value="NZ_NMUL01000011.1"/>
</dbReference>
<dbReference type="AlphaFoldDB" id="A0A229TB58"/>
<feature type="domain" description="Alpha/beta hydrolase" evidence="2">
    <location>
        <begin position="35"/>
        <end position="479"/>
    </location>
</feature>
<proteinExistence type="predicted"/>
<accession>A0A229TB58</accession>
<dbReference type="EMBL" id="NMUL01000011">
    <property type="protein sequence ID" value="OXM68230.1"/>
    <property type="molecule type" value="Genomic_DNA"/>
</dbReference>
<dbReference type="Proteomes" id="UP000215199">
    <property type="component" value="Unassembled WGS sequence"/>
</dbReference>
<comment type="caution">
    <text evidence="3">The sequence shown here is derived from an EMBL/GenBank/DDBJ whole genome shotgun (WGS) entry which is preliminary data.</text>
</comment>
<keyword evidence="1" id="KW-0732">Signal</keyword>
<evidence type="ECO:0000259" key="2">
    <source>
        <dbReference type="Pfam" id="PF20091"/>
    </source>
</evidence>
<dbReference type="Pfam" id="PF20091">
    <property type="entry name" value="Abhydrolase_10"/>
    <property type="match status" value="1"/>
</dbReference>
<keyword evidence="4" id="KW-1185">Reference proteome</keyword>
<organism evidence="3 4">
    <name type="scientific">Amycolatopsis vastitatis</name>
    <dbReference type="NCBI Taxonomy" id="1905142"/>
    <lineage>
        <taxon>Bacteria</taxon>
        <taxon>Bacillati</taxon>
        <taxon>Actinomycetota</taxon>
        <taxon>Actinomycetes</taxon>
        <taxon>Pseudonocardiales</taxon>
        <taxon>Pseudonocardiaceae</taxon>
        <taxon>Amycolatopsis</taxon>
    </lineage>
</organism>
<name>A0A229TB58_9PSEU</name>
<reference evidence="4" key="1">
    <citation type="submission" date="2017-07" db="EMBL/GenBank/DDBJ databases">
        <title>Comparative genome mining reveals phylogenetic distribution patterns of secondary metabolites in Amycolatopsis.</title>
        <authorList>
            <person name="Adamek M."/>
            <person name="Alanjary M."/>
            <person name="Sales-Ortells H."/>
            <person name="Goodfellow M."/>
            <person name="Bull A.T."/>
            <person name="Kalinowski J."/>
            <person name="Ziemert N."/>
        </authorList>
    </citation>
    <scope>NUCLEOTIDE SEQUENCE [LARGE SCALE GENOMIC DNA]</scope>
    <source>
        <strain evidence="4">H5</strain>
    </source>
</reference>
<protein>
    <recommendedName>
        <fullName evidence="2">Alpha/beta hydrolase domain-containing protein</fullName>
    </recommendedName>
</protein>
<feature type="signal peptide" evidence="1">
    <location>
        <begin position="1"/>
        <end position="25"/>
    </location>
</feature>
<dbReference type="InterPro" id="IPR045394">
    <property type="entry name" value="Abhydrolase_dom"/>
</dbReference>
<evidence type="ECO:0000313" key="4">
    <source>
        <dbReference type="Proteomes" id="UP000215199"/>
    </source>
</evidence>
<evidence type="ECO:0000256" key="1">
    <source>
        <dbReference type="SAM" id="SignalP"/>
    </source>
</evidence>
<feature type="chain" id="PRO_5012285515" description="Alpha/beta hydrolase domain-containing protein" evidence="1">
    <location>
        <begin position="26"/>
        <end position="489"/>
    </location>
</feature>
<dbReference type="OrthoDB" id="1971292at2"/>